<evidence type="ECO:0000313" key="2">
    <source>
        <dbReference type="EMBL" id="QIK72783.1"/>
    </source>
</evidence>
<organism evidence="2 3">
    <name type="scientific">Propioniciclava coleopterorum</name>
    <dbReference type="NCBI Taxonomy" id="2714937"/>
    <lineage>
        <taxon>Bacteria</taxon>
        <taxon>Bacillati</taxon>
        <taxon>Actinomycetota</taxon>
        <taxon>Actinomycetes</taxon>
        <taxon>Propionibacteriales</taxon>
        <taxon>Propionibacteriaceae</taxon>
        <taxon>Propioniciclava</taxon>
    </lineage>
</organism>
<evidence type="ECO:0000313" key="3">
    <source>
        <dbReference type="Proteomes" id="UP000501058"/>
    </source>
</evidence>
<feature type="transmembrane region" description="Helical" evidence="1">
    <location>
        <begin position="12"/>
        <end position="31"/>
    </location>
</feature>
<dbReference type="RefSeq" id="WP_166233858.1">
    <property type="nucleotide sequence ID" value="NZ_CP049865.1"/>
</dbReference>
<proteinExistence type="predicted"/>
<dbReference type="EMBL" id="CP049865">
    <property type="protein sequence ID" value="QIK72783.1"/>
    <property type="molecule type" value="Genomic_DNA"/>
</dbReference>
<accession>A0A6G7Y7L4</accession>
<reference evidence="2 3" key="1">
    <citation type="submission" date="2020-03" db="EMBL/GenBank/DDBJ databases">
        <title>Propioniciclava sp. nov., isolated from Hydrophilus acuminatus.</title>
        <authorList>
            <person name="Hyun D.-W."/>
            <person name="Bae J.-W."/>
        </authorList>
    </citation>
    <scope>NUCLEOTIDE SEQUENCE [LARGE SCALE GENOMIC DNA]</scope>
    <source>
        <strain evidence="2 3">HDW11</strain>
    </source>
</reference>
<sequence>MQFYARPSWRLARQIAADAFVLLWCVAWWFAGRLTDGVIRAVAEPSRQAAGLAEDLRRQAADAANQAAGIPLVGDGLRQPLDGMAGTLGDLAASASGQVAAIEQTATVAGALAFVIPVAIILILWVPRRLAFARRAAEVRALVDTADGTDLLALRALATQPIDELRSIGADPVAAWRAGDPHAMAALAELELVRAGVRRRRRPRAAVTRPV</sequence>
<keyword evidence="1" id="KW-0812">Transmembrane</keyword>
<gene>
    <name evidence="2" type="ORF">G7070_11500</name>
</gene>
<evidence type="ECO:0000256" key="1">
    <source>
        <dbReference type="SAM" id="Phobius"/>
    </source>
</evidence>
<dbReference type="Proteomes" id="UP000501058">
    <property type="component" value="Chromosome"/>
</dbReference>
<keyword evidence="1" id="KW-1133">Transmembrane helix</keyword>
<keyword evidence="3" id="KW-1185">Reference proteome</keyword>
<keyword evidence="1" id="KW-0472">Membrane</keyword>
<name>A0A6G7Y7L4_9ACTN</name>
<dbReference type="KEGG" id="prv:G7070_11500"/>
<protein>
    <submittedName>
        <fullName evidence="2">Uncharacterized protein</fullName>
    </submittedName>
</protein>
<dbReference type="AlphaFoldDB" id="A0A6G7Y7L4"/>
<feature type="transmembrane region" description="Helical" evidence="1">
    <location>
        <begin position="106"/>
        <end position="126"/>
    </location>
</feature>